<protein>
    <submittedName>
        <fullName evidence="2">DUF4446 family protein</fullName>
    </submittedName>
</protein>
<evidence type="ECO:0000313" key="2">
    <source>
        <dbReference type="EMBL" id="MFB5269467.1"/>
    </source>
</evidence>
<keyword evidence="1" id="KW-0472">Membrane</keyword>
<name>A0ABV5AZ13_9BACL</name>
<reference evidence="2 3" key="1">
    <citation type="submission" date="2024-09" db="EMBL/GenBank/DDBJ databases">
        <title>Paenibacillus zeirhizospherea sp. nov., isolated from surface of the maize (Zea mays) roots in a horticulture field, Hungary.</title>
        <authorList>
            <person name="Marton D."/>
            <person name="Farkas M."/>
            <person name="Bedics A."/>
            <person name="Toth E."/>
            <person name="Tancsics A."/>
            <person name="Boka K."/>
            <person name="Maroti G."/>
            <person name="Kriszt B."/>
            <person name="Cserhati M."/>
        </authorList>
    </citation>
    <scope>NUCLEOTIDE SEQUENCE [LARGE SCALE GENOMIC DNA]</scope>
    <source>
        <strain evidence="2 3">KCTC 33519</strain>
    </source>
</reference>
<keyword evidence="1" id="KW-0812">Transmembrane</keyword>
<gene>
    <name evidence="2" type="ORF">ACE41H_22160</name>
</gene>
<sequence>MAELNGLIMEQISLFITGIAFFIFILLIIVMVQGAKLRKMRRKYEVMMSGSGVDDLETLLIDLKVQMDSIEDEQQKSRSMMEAIRHQMNGMKANIGLTRYNAFNERGGELSFSLALLDQTSDGMVLTGIYNRDGSYVYAKPVQSGTSSYMLSDEEKEAISLAQQAAQNGNATL</sequence>
<proteinExistence type="predicted"/>
<dbReference type="EMBL" id="JBHHMI010000032">
    <property type="protein sequence ID" value="MFB5269467.1"/>
    <property type="molecule type" value="Genomic_DNA"/>
</dbReference>
<evidence type="ECO:0000256" key="1">
    <source>
        <dbReference type="SAM" id="Phobius"/>
    </source>
</evidence>
<dbReference type="Proteomes" id="UP001580346">
    <property type="component" value="Unassembled WGS sequence"/>
</dbReference>
<keyword evidence="3" id="KW-1185">Reference proteome</keyword>
<comment type="caution">
    <text evidence="2">The sequence shown here is derived from an EMBL/GenBank/DDBJ whole genome shotgun (WGS) entry which is preliminary data.</text>
</comment>
<dbReference type="InterPro" id="IPR027981">
    <property type="entry name" value="DUF4446"/>
</dbReference>
<dbReference type="Pfam" id="PF14584">
    <property type="entry name" value="DUF4446"/>
    <property type="match status" value="1"/>
</dbReference>
<evidence type="ECO:0000313" key="3">
    <source>
        <dbReference type="Proteomes" id="UP001580346"/>
    </source>
</evidence>
<feature type="transmembrane region" description="Helical" evidence="1">
    <location>
        <begin position="12"/>
        <end position="32"/>
    </location>
</feature>
<keyword evidence="1" id="KW-1133">Transmembrane helix</keyword>
<accession>A0ABV5AZ13</accession>
<organism evidence="2 3">
    <name type="scientific">Paenibacillus enshidis</name>
    <dbReference type="NCBI Taxonomy" id="1458439"/>
    <lineage>
        <taxon>Bacteria</taxon>
        <taxon>Bacillati</taxon>
        <taxon>Bacillota</taxon>
        <taxon>Bacilli</taxon>
        <taxon>Bacillales</taxon>
        <taxon>Paenibacillaceae</taxon>
        <taxon>Paenibacillus</taxon>
    </lineage>
</organism>
<dbReference type="RefSeq" id="WP_375357739.1">
    <property type="nucleotide sequence ID" value="NZ_JBHHMI010000032.1"/>
</dbReference>